<feature type="region of interest" description="Disordered" evidence="2">
    <location>
        <begin position="1"/>
        <end position="37"/>
    </location>
</feature>
<keyword evidence="1" id="KW-0175">Coiled coil</keyword>
<dbReference type="STRING" id="139825.A0A401GL10"/>
<name>A0A401GL10_9APHY</name>
<dbReference type="RefSeq" id="XP_027613770.1">
    <property type="nucleotide sequence ID" value="XM_027757969.1"/>
</dbReference>
<organism evidence="3 4">
    <name type="scientific">Sparassis crispa</name>
    <dbReference type="NCBI Taxonomy" id="139825"/>
    <lineage>
        <taxon>Eukaryota</taxon>
        <taxon>Fungi</taxon>
        <taxon>Dikarya</taxon>
        <taxon>Basidiomycota</taxon>
        <taxon>Agaricomycotina</taxon>
        <taxon>Agaricomycetes</taxon>
        <taxon>Polyporales</taxon>
        <taxon>Sparassidaceae</taxon>
        <taxon>Sparassis</taxon>
    </lineage>
</organism>
<proteinExistence type="predicted"/>
<dbReference type="GeneID" id="38779774"/>
<dbReference type="Proteomes" id="UP000287166">
    <property type="component" value="Unassembled WGS sequence"/>
</dbReference>
<evidence type="ECO:0008006" key="5">
    <source>
        <dbReference type="Google" id="ProtNLM"/>
    </source>
</evidence>
<evidence type="ECO:0000256" key="1">
    <source>
        <dbReference type="SAM" id="Coils"/>
    </source>
</evidence>
<gene>
    <name evidence="3" type="ORF">SCP_0412440</name>
</gene>
<feature type="coiled-coil region" evidence="1">
    <location>
        <begin position="163"/>
        <end position="242"/>
    </location>
</feature>
<comment type="caution">
    <text evidence="3">The sequence shown here is derived from an EMBL/GenBank/DDBJ whole genome shotgun (WGS) entry which is preliminary data.</text>
</comment>
<accession>A0A401GL10</accession>
<feature type="compositionally biased region" description="Low complexity" evidence="2">
    <location>
        <begin position="1"/>
        <end position="16"/>
    </location>
</feature>
<reference evidence="3 4" key="1">
    <citation type="journal article" date="2018" name="Sci. Rep.">
        <title>Genome sequence of the cauliflower mushroom Sparassis crispa (Hanabiratake) and its association with beneficial usage.</title>
        <authorList>
            <person name="Kiyama R."/>
            <person name="Furutani Y."/>
            <person name="Kawaguchi K."/>
            <person name="Nakanishi T."/>
        </authorList>
    </citation>
    <scope>NUCLEOTIDE SEQUENCE [LARGE SCALE GENOMIC DNA]</scope>
</reference>
<feature type="compositionally biased region" description="Basic and acidic residues" evidence="2">
    <location>
        <begin position="78"/>
        <end position="92"/>
    </location>
</feature>
<evidence type="ECO:0000313" key="3">
    <source>
        <dbReference type="EMBL" id="GBE82857.1"/>
    </source>
</evidence>
<sequence>MQSSSASESSSNRNSNTGTTHEPPKTDILPSHHSHDDLLQEIHDITYSPTPVTQFLHDPDLLSAVHRHVRQESTLSLGDRRTDNRAHADRTHGGAGARDTANALTVVLGEEEREAHRLRRLLREAGERLEYEMRRADDVEARACAAQALAKEEEVRVAEQSARRQAEMDAALAQEEVQRVQMLQDTAAQDLRRAEAQVLEERRQLEEERRRAAEAVNCARKAQQVLREYQALEQGREEVRQRELGRGSADSADAMAFEEGRTEGYTASREESYAAGRSEGFQAGQAAGYDQGVDAGRAEGLSEGIGQGQEEEREYALEQFDRFLESDSGRRSLQDYLAHNGTRRQTKRAHRAEVRPGSFRLYLEPVSDSSPEALSGENATADSVIERVPAQELLAASQEQSALLGRQRSRESLKQRIRNTVHGRRHSHQSVHDHQRVTEPVSSPDDAS</sequence>
<feature type="compositionally biased region" description="Basic residues" evidence="2">
    <location>
        <begin position="415"/>
        <end position="429"/>
    </location>
</feature>
<dbReference type="OrthoDB" id="3260303at2759"/>
<feature type="region of interest" description="Disordered" evidence="2">
    <location>
        <begin position="399"/>
        <end position="448"/>
    </location>
</feature>
<protein>
    <recommendedName>
        <fullName evidence="5">Essential protein Yae1 N-terminal domain-containing protein</fullName>
    </recommendedName>
</protein>
<dbReference type="AlphaFoldDB" id="A0A401GL10"/>
<evidence type="ECO:0000256" key="2">
    <source>
        <dbReference type="SAM" id="MobiDB-lite"/>
    </source>
</evidence>
<dbReference type="InParanoid" id="A0A401GL10"/>
<dbReference type="EMBL" id="BFAD01000004">
    <property type="protein sequence ID" value="GBE82857.1"/>
    <property type="molecule type" value="Genomic_DNA"/>
</dbReference>
<keyword evidence="4" id="KW-1185">Reference proteome</keyword>
<evidence type="ECO:0000313" key="4">
    <source>
        <dbReference type="Proteomes" id="UP000287166"/>
    </source>
</evidence>
<feature type="region of interest" description="Disordered" evidence="2">
    <location>
        <begin position="73"/>
        <end position="100"/>
    </location>
</feature>